<reference evidence="2 3" key="1">
    <citation type="journal article" date="2014" name="Agronomy (Basel)">
        <title>A Draft Genome Sequence for Ensete ventricosum, the Drought-Tolerant Tree Against Hunger.</title>
        <authorList>
            <person name="Harrison J."/>
            <person name="Moore K.A."/>
            <person name="Paszkiewicz K."/>
            <person name="Jones T."/>
            <person name="Grant M."/>
            <person name="Ambacheew D."/>
            <person name="Muzemil S."/>
            <person name="Studholme D.J."/>
        </authorList>
    </citation>
    <scope>NUCLEOTIDE SEQUENCE [LARGE SCALE GENOMIC DNA]</scope>
</reference>
<feature type="region of interest" description="Disordered" evidence="1">
    <location>
        <begin position="19"/>
        <end position="43"/>
    </location>
</feature>
<feature type="compositionally biased region" description="Polar residues" evidence="1">
    <location>
        <begin position="108"/>
        <end position="117"/>
    </location>
</feature>
<evidence type="ECO:0000256" key="1">
    <source>
        <dbReference type="SAM" id="MobiDB-lite"/>
    </source>
</evidence>
<dbReference type="EMBL" id="AMZH03021135">
    <property type="protein sequence ID" value="RRT38509.1"/>
    <property type="molecule type" value="Genomic_DNA"/>
</dbReference>
<sequence length="159" mass="17415">MACGIAAAELFRRFSLEDSCDEEDKDDGHGQQKELEEVQARRPRGDWIVEEDDAAAGAANGKGERATRNTILSNHGLMHTPWNKCLHRGSIHSSSPFTKSSRQMAQLSTSGSGTMTATEVVDDDEEEDETTYGERGILANIAATADHFLLLSRCFNVTL</sequence>
<evidence type="ECO:0000313" key="2">
    <source>
        <dbReference type="EMBL" id="RRT38509.1"/>
    </source>
</evidence>
<name>A0A426XG94_ENSVE</name>
<feature type="compositionally biased region" description="Basic and acidic residues" evidence="1">
    <location>
        <begin position="26"/>
        <end position="43"/>
    </location>
</feature>
<gene>
    <name evidence="2" type="ORF">B296_00040348</name>
</gene>
<feature type="region of interest" description="Disordered" evidence="1">
    <location>
        <begin position="108"/>
        <end position="128"/>
    </location>
</feature>
<protein>
    <submittedName>
        <fullName evidence="2">Uncharacterized protein</fullName>
    </submittedName>
</protein>
<organism evidence="2 3">
    <name type="scientific">Ensete ventricosum</name>
    <name type="common">Abyssinian banana</name>
    <name type="synonym">Musa ensete</name>
    <dbReference type="NCBI Taxonomy" id="4639"/>
    <lineage>
        <taxon>Eukaryota</taxon>
        <taxon>Viridiplantae</taxon>
        <taxon>Streptophyta</taxon>
        <taxon>Embryophyta</taxon>
        <taxon>Tracheophyta</taxon>
        <taxon>Spermatophyta</taxon>
        <taxon>Magnoliopsida</taxon>
        <taxon>Liliopsida</taxon>
        <taxon>Zingiberales</taxon>
        <taxon>Musaceae</taxon>
        <taxon>Ensete</taxon>
    </lineage>
</organism>
<evidence type="ECO:0000313" key="3">
    <source>
        <dbReference type="Proteomes" id="UP000287651"/>
    </source>
</evidence>
<comment type="caution">
    <text evidence="2">The sequence shown here is derived from an EMBL/GenBank/DDBJ whole genome shotgun (WGS) entry which is preliminary data.</text>
</comment>
<dbReference type="Proteomes" id="UP000287651">
    <property type="component" value="Unassembled WGS sequence"/>
</dbReference>
<proteinExistence type="predicted"/>
<dbReference type="AlphaFoldDB" id="A0A426XG94"/>
<accession>A0A426XG94</accession>